<protein>
    <recommendedName>
        <fullName evidence="1">Polysaccharide pyruvyl transferase domain-containing protein</fullName>
    </recommendedName>
</protein>
<reference evidence="2 3" key="1">
    <citation type="submission" date="2018-02" db="EMBL/GenBank/DDBJ databases">
        <title>Comparative genomes isolates from brazilian mangrove.</title>
        <authorList>
            <person name="Araujo J.E."/>
            <person name="Taketani R.G."/>
            <person name="Silva M.C.P."/>
            <person name="Loureco M.V."/>
            <person name="Andreote F.D."/>
        </authorList>
    </citation>
    <scope>NUCLEOTIDE SEQUENCE [LARGE SCALE GENOMIC DNA]</scope>
    <source>
        <strain evidence="2 3">NAP PRIS-MGV</strain>
    </source>
</reference>
<dbReference type="EMBL" id="PUIB01000024">
    <property type="protein sequence ID" value="PQO28764.1"/>
    <property type="molecule type" value="Genomic_DNA"/>
</dbReference>
<dbReference type="Proteomes" id="UP000239388">
    <property type="component" value="Unassembled WGS sequence"/>
</dbReference>
<evidence type="ECO:0000259" key="1">
    <source>
        <dbReference type="Pfam" id="PF04230"/>
    </source>
</evidence>
<dbReference type="PANTHER" id="PTHR36836:SF1">
    <property type="entry name" value="COLANIC ACID BIOSYNTHESIS PROTEIN WCAK"/>
    <property type="match status" value="1"/>
</dbReference>
<sequence>MSVVAPQKTCVGLLGAAPDTGNRGVSALGLSLCNGLSEVSSEYSVTVFDYGCEIHETYSDQLGGKISVDRLPCYRTRRIFSPASHAQIALATMLGMGRFQPTIKKIRGMQALLDVSGGDSFSDIYGQYRFDSIVGDKMVAISQGKPLILLPQTYGPFISEKNRQTASRVVRSARAVWARDERSYAIVRDLLGDQFDPERHKATVDMAFGLPVAAPDDSIANEIREFASQAEVLVGLNVSGLLYRSPSGGIEDFNFKSNYRDIIQELLKRLLAEPNVRVLLVGHVGPNQPTELDAAGLESDMTATRELLETVKIDDPSRTLSVPSHWNAMQLKWAIGQCDWFCGTRMHSCIAGLSQGVPTGAVAYSDKTIGVFETAGVGDSVIDPRVDDAETVVDKLLTSFQQRSVTKETLGQWLPVVKGRLKDFFEHLKAQIDRP</sequence>
<gene>
    <name evidence="2" type="ORF">C5Y98_23575</name>
</gene>
<organism evidence="2 3">
    <name type="scientific">Blastopirellula marina</name>
    <dbReference type="NCBI Taxonomy" id="124"/>
    <lineage>
        <taxon>Bacteria</taxon>
        <taxon>Pseudomonadati</taxon>
        <taxon>Planctomycetota</taxon>
        <taxon>Planctomycetia</taxon>
        <taxon>Pirellulales</taxon>
        <taxon>Pirellulaceae</taxon>
        <taxon>Blastopirellula</taxon>
    </lineage>
</organism>
<dbReference type="InterPro" id="IPR007345">
    <property type="entry name" value="Polysacch_pyruvyl_Trfase"/>
</dbReference>
<proteinExistence type="predicted"/>
<evidence type="ECO:0000313" key="3">
    <source>
        <dbReference type="Proteomes" id="UP000239388"/>
    </source>
</evidence>
<dbReference type="AlphaFoldDB" id="A0A2S8F9Z6"/>
<dbReference type="Pfam" id="PF04230">
    <property type="entry name" value="PS_pyruv_trans"/>
    <property type="match status" value="1"/>
</dbReference>
<dbReference type="PANTHER" id="PTHR36836">
    <property type="entry name" value="COLANIC ACID BIOSYNTHESIS PROTEIN WCAK"/>
    <property type="match status" value="1"/>
</dbReference>
<evidence type="ECO:0000313" key="2">
    <source>
        <dbReference type="EMBL" id="PQO28764.1"/>
    </source>
</evidence>
<name>A0A2S8F9Z6_9BACT</name>
<comment type="caution">
    <text evidence="2">The sequence shown here is derived from an EMBL/GenBank/DDBJ whole genome shotgun (WGS) entry which is preliminary data.</text>
</comment>
<feature type="domain" description="Polysaccharide pyruvyl transferase" evidence="1">
    <location>
        <begin position="104"/>
        <end position="365"/>
    </location>
</feature>
<accession>A0A2S8F9Z6</accession>